<feature type="transmembrane region" description="Helical" evidence="8">
    <location>
        <begin position="381"/>
        <end position="406"/>
    </location>
</feature>
<feature type="transmembrane region" description="Helical" evidence="8">
    <location>
        <begin position="94"/>
        <end position="111"/>
    </location>
</feature>
<dbReference type="PROSITE" id="PS50850">
    <property type="entry name" value="MFS"/>
    <property type="match status" value="1"/>
</dbReference>
<dbReference type="EMBL" id="JAWQEG010000200">
    <property type="protein sequence ID" value="KAK3893534.1"/>
    <property type="molecule type" value="Genomic_DNA"/>
</dbReference>
<keyword evidence="2" id="KW-0813">Transport</keyword>
<dbReference type="InterPro" id="IPR050549">
    <property type="entry name" value="MFS_Trehalose_Transporter"/>
</dbReference>
<dbReference type="PANTHER" id="PTHR48021">
    <property type="match status" value="1"/>
</dbReference>
<sequence>MKTEEPSMRRRRLLKQLLMVQCVSLGSCMMGTQFTYPSELFSDLDQHNTTLYNTYIDLDGKEDLVGSLLVVGSLPGAWMSSCLAVWLGRRRTMIIYGVVGMLGWLGIALIPSIDGILVSRCVSGLALGGLSVAVNAYVIELSDPDVRGGMCMTTNLAIRLGQLFTVGIGYGTRYYTVAFINAVIPAGFTLSLVWLPESPSFLVIKGQDEDAKEILYNLRGHHVDIQAEINSYKVMNQAVRDTTVWRSLLKPQVLKSLLVVSGLSILVMYTGCMVINANAARLFDKVGTIVDGEFAAIVLMVAQFGGCVAGFFLMDKIGRRNIMFTGLLLMTVGFASMALYSGLLPSLSTEIEMTTENLVDILSEGAVTEVVEVDTVKKGGWIPLACLVVSQTGVSLGVIIMPFILSQEYFPTAIRPQASSICFTVYTLANFSLLQFYTPMVQGLTLMGLFILFTTVSFIGIPYTAFFLRETMGTRVGSQIINE</sequence>
<dbReference type="PROSITE" id="PS00216">
    <property type="entry name" value="SUGAR_TRANSPORT_1"/>
    <property type="match status" value="1"/>
</dbReference>
<protein>
    <recommendedName>
        <fullName evidence="9">Major facilitator superfamily (MFS) profile domain-containing protein</fullName>
    </recommendedName>
</protein>
<feature type="transmembrane region" description="Helical" evidence="8">
    <location>
        <begin position="256"/>
        <end position="279"/>
    </location>
</feature>
<dbReference type="Pfam" id="PF00083">
    <property type="entry name" value="Sugar_tr"/>
    <property type="match status" value="1"/>
</dbReference>
<feature type="transmembrane region" description="Helical" evidence="8">
    <location>
        <begin position="294"/>
        <end position="314"/>
    </location>
</feature>
<feature type="transmembrane region" description="Helical" evidence="8">
    <location>
        <begin position="64"/>
        <end position="87"/>
    </location>
</feature>
<keyword evidence="5 8" id="KW-0812">Transmembrane</keyword>
<keyword evidence="7 8" id="KW-0472">Membrane</keyword>
<reference evidence="10" key="1">
    <citation type="submission" date="2023-10" db="EMBL/GenBank/DDBJ databases">
        <title>Genome assemblies of two species of porcelain crab, Petrolisthes cinctipes and Petrolisthes manimaculis (Anomura: Porcellanidae).</title>
        <authorList>
            <person name="Angst P."/>
        </authorList>
    </citation>
    <scope>NUCLEOTIDE SEQUENCE</scope>
    <source>
        <strain evidence="10">PB745_01</strain>
        <tissue evidence="10">Gill</tissue>
    </source>
</reference>
<keyword evidence="11" id="KW-1185">Reference proteome</keyword>
<evidence type="ECO:0000256" key="3">
    <source>
        <dbReference type="ARBA" id="ARBA00022475"/>
    </source>
</evidence>
<dbReference type="InterPro" id="IPR036259">
    <property type="entry name" value="MFS_trans_sf"/>
</dbReference>
<keyword evidence="3" id="KW-1003">Cell membrane</keyword>
<evidence type="ECO:0000256" key="1">
    <source>
        <dbReference type="ARBA" id="ARBA00004651"/>
    </source>
</evidence>
<evidence type="ECO:0000256" key="5">
    <source>
        <dbReference type="ARBA" id="ARBA00022692"/>
    </source>
</evidence>
<comment type="caution">
    <text evidence="10">The sequence shown here is derived from an EMBL/GenBank/DDBJ whole genome shotgun (WGS) entry which is preliminary data.</text>
</comment>
<evidence type="ECO:0000313" key="11">
    <source>
        <dbReference type="Proteomes" id="UP001286313"/>
    </source>
</evidence>
<dbReference type="PANTHER" id="PTHR48021:SF1">
    <property type="entry name" value="GH07001P-RELATED"/>
    <property type="match status" value="1"/>
</dbReference>
<dbReference type="PROSITE" id="PS51257">
    <property type="entry name" value="PROKAR_LIPOPROTEIN"/>
    <property type="match status" value="1"/>
</dbReference>
<evidence type="ECO:0000256" key="2">
    <source>
        <dbReference type="ARBA" id="ARBA00022448"/>
    </source>
</evidence>
<dbReference type="InterPro" id="IPR005828">
    <property type="entry name" value="MFS_sugar_transport-like"/>
</dbReference>
<feature type="transmembrane region" description="Helical" evidence="8">
    <location>
        <begin position="321"/>
        <end position="343"/>
    </location>
</feature>
<keyword evidence="4" id="KW-0762">Sugar transport</keyword>
<gene>
    <name evidence="10" type="ORF">Pcinc_002659</name>
</gene>
<evidence type="ECO:0000259" key="9">
    <source>
        <dbReference type="PROSITE" id="PS50850"/>
    </source>
</evidence>
<evidence type="ECO:0000256" key="7">
    <source>
        <dbReference type="ARBA" id="ARBA00023136"/>
    </source>
</evidence>
<keyword evidence="6 8" id="KW-1133">Transmembrane helix</keyword>
<evidence type="ECO:0000256" key="6">
    <source>
        <dbReference type="ARBA" id="ARBA00022989"/>
    </source>
</evidence>
<comment type="subcellular location">
    <subcellularLocation>
        <location evidence="1">Cell membrane</location>
        <topology evidence="1">Multi-pass membrane protein</topology>
    </subcellularLocation>
</comment>
<proteinExistence type="predicted"/>
<feature type="transmembrane region" description="Helical" evidence="8">
    <location>
        <begin position="174"/>
        <end position="195"/>
    </location>
</feature>
<dbReference type="InterPro" id="IPR005829">
    <property type="entry name" value="Sugar_transporter_CS"/>
</dbReference>
<dbReference type="InterPro" id="IPR020846">
    <property type="entry name" value="MFS_dom"/>
</dbReference>
<accession>A0AAE1GI89</accession>
<feature type="domain" description="Major facilitator superfamily (MFS) profile" evidence="9">
    <location>
        <begin position="19"/>
        <end position="472"/>
    </location>
</feature>
<dbReference type="SUPFAM" id="SSF103473">
    <property type="entry name" value="MFS general substrate transporter"/>
    <property type="match status" value="1"/>
</dbReference>
<evidence type="ECO:0000256" key="8">
    <source>
        <dbReference type="SAM" id="Phobius"/>
    </source>
</evidence>
<dbReference type="Gene3D" id="1.20.1250.20">
    <property type="entry name" value="MFS general substrate transporter like domains"/>
    <property type="match status" value="1"/>
</dbReference>
<dbReference type="Proteomes" id="UP001286313">
    <property type="component" value="Unassembled WGS sequence"/>
</dbReference>
<feature type="transmembrane region" description="Helical" evidence="8">
    <location>
        <begin position="444"/>
        <end position="468"/>
    </location>
</feature>
<feature type="transmembrane region" description="Helical" evidence="8">
    <location>
        <begin position="17"/>
        <end position="36"/>
    </location>
</feature>
<evidence type="ECO:0000313" key="10">
    <source>
        <dbReference type="EMBL" id="KAK3893534.1"/>
    </source>
</evidence>
<name>A0AAE1GI89_PETCI</name>
<dbReference type="GO" id="GO:0022857">
    <property type="term" value="F:transmembrane transporter activity"/>
    <property type="evidence" value="ECO:0007669"/>
    <property type="project" value="InterPro"/>
</dbReference>
<feature type="transmembrane region" description="Helical" evidence="8">
    <location>
        <begin position="418"/>
        <end position="438"/>
    </location>
</feature>
<dbReference type="AlphaFoldDB" id="A0AAE1GI89"/>
<dbReference type="GO" id="GO:0005886">
    <property type="term" value="C:plasma membrane"/>
    <property type="evidence" value="ECO:0007669"/>
    <property type="project" value="UniProtKB-SubCell"/>
</dbReference>
<evidence type="ECO:0000256" key="4">
    <source>
        <dbReference type="ARBA" id="ARBA00022597"/>
    </source>
</evidence>
<dbReference type="FunFam" id="1.20.1250.20:FF:000218">
    <property type="entry name" value="facilitated trehalose transporter Tret1"/>
    <property type="match status" value="1"/>
</dbReference>
<dbReference type="PROSITE" id="PS00217">
    <property type="entry name" value="SUGAR_TRANSPORT_2"/>
    <property type="match status" value="1"/>
</dbReference>
<organism evidence="10 11">
    <name type="scientific">Petrolisthes cinctipes</name>
    <name type="common">Flat porcelain crab</name>
    <dbReference type="NCBI Taxonomy" id="88211"/>
    <lineage>
        <taxon>Eukaryota</taxon>
        <taxon>Metazoa</taxon>
        <taxon>Ecdysozoa</taxon>
        <taxon>Arthropoda</taxon>
        <taxon>Crustacea</taxon>
        <taxon>Multicrustacea</taxon>
        <taxon>Malacostraca</taxon>
        <taxon>Eumalacostraca</taxon>
        <taxon>Eucarida</taxon>
        <taxon>Decapoda</taxon>
        <taxon>Pleocyemata</taxon>
        <taxon>Anomura</taxon>
        <taxon>Galatheoidea</taxon>
        <taxon>Porcellanidae</taxon>
        <taxon>Petrolisthes</taxon>
    </lineage>
</organism>